<reference evidence="2 3" key="1">
    <citation type="submission" date="2024-04" db="EMBL/GenBank/DDBJ databases">
        <title>Phyllosticta paracitricarpa is synonymous to the EU quarantine fungus P. citricarpa based on phylogenomic analyses.</title>
        <authorList>
            <consortium name="Lawrence Berkeley National Laboratory"/>
            <person name="Van Ingen-Buijs V.A."/>
            <person name="Van Westerhoven A.C."/>
            <person name="Haridas S."/>
            <person name="Skiadas P."/>
            <person name="Martin F."/>
            <person name="Groenewald J.Z."/>
            <person name="Crous P.W."/>
            <person name="Seidl M.F."/>
        </authorList>
    </citation>
    <scope>NUCLEOTIDE SEQUENCE [LARGE SCALE GENOMIC DNA]</scope>
    <source>
        <strain evidence="2 3">CBS 123374</strain>
    </source>
</reference>
<keyword evidence="3" id="KW-1185">Reference proteome</keyword>
<keyword evidence="1" id="KW-0812">Transmembrane</keyword>
<proteinExistence type="predicted"/>
<feature type="transmembrane region" description="Helical" evidence="1">
    <location>
        <begin position="128"/>
        <end position="148"/>
    </location>
</feature>
<dbReference type="Proteomes" id="UP001492380">
    <property type="component" value="Unassembled WGS sequence"/>
</dbReference>
<evidence type="ECO:0000313" key="3">
    <source>
        <dbReference type="Proteomes" id="UP001492380"/>
    </source>
</evidence>
<accession>A0ABR1YFF0</accession>
<evidence type="ECO:0000313" key="2">
    <source>
        <dbReference type="EMBL" id="KAK8227539.1"/>
    </source>
</evidence>
<feature type="transmembrane region" description="Helical" evidence="1">
    <location>
        <begin position="186"/>
        <end position="208"/>
    </location>
</feature>
<comment type="caution">
    <text evidence="2">The sequence shown here is derived from an EMBL/GenBank/DDBJ whole genome shotgun (WGS) entry which is preliminary data.</text>
</comment>
<protein>
    <submittedName>
        <fullName evidence="2">Uncharacterized protein</fullName>
    </submittedName>
</protein>
<dbReference type="EMBL" id="JBBWRZ010000010">
    <property type="protein sequence ID" value="KAK8227539.1"/>
    <property type="molecule type" value="Genomic_DNA"/>
</dbReference>
<evidence type="ECO:0000256" key="1">
    <source>
        <dbReference type="SAM" id="Phobius"/>
    </source>
</evidence>
<gene>
    <name evidence="2" type="ORF">HDK90DRAFT_63084</name>
</gene>
<name>A0ABR1YFF0_9PEZI</name>
<organism evidence="2 3">
    <name type="scientific">Phyllosticta capitalensis</name>
    <dbReference type="NCBI Taxonomy" id="121624"/>
    <lineage>
        <taxon>Eukaryota</taxon>
        <taxon>Fungi</taxon>
        <taxon>Dikarya</taxon>
        <taxon>Ascomycota</taxon>
        <taxon>Pezizomycotina</taxon>
        <taxon>Dothideomycetes</taxon>
        <taxon>Dothideomycetes incertae sedis</taxon>
        <taxon>Botryosphaeriales</taxon>
        <taxon>Phyllostictaceae</taxon>
        <taxon>Phyllosticta</taxon>
    </lineage>
</organism>
<keyword evidence="1" id="KW-1133">Transmembrane helix</keyword>
<keyword evidence="1" id="KW-0472">Membrane</keyword>
<sequence>MTISTNGTCWYPDGSTVTTDVPCNTTAAANGDATACCGAEALCMANGLCYDWGILSRGSCTDSSWGEGCAQYCTTRSPTTGERVLACSVADGDITQNTFACDGTNCSDSSDYFTVTSNSLVLARPTQLASLASVVGAVVVTTAITSTISSASSTGSATVAASAKVTESCPADQREGADGAFSSGEMAGVGVGVGVPLLLAFLAALWLWRREVGRGRKGAVNGAGVQYADAGIGGGHGQQQMMNQPQMLMMMQQQQYQQMHYLQNQQTYQEIGTEGERIELPPR</sequence>